<dbReference type="Proteomes" id="UP000606274">
    <property type="component" value="Unassembled WGS sequence"/>
</dbReference>
<comment type="caution">
    <text evidence="1">The sequence shown here is derived from an EMBL/GenBank/DDBJ whole genome shotgun (WGS) entry which is preliminary data.</text>
</comment>
<keyword evidence="2" id="KW-1185">Reference proteome</keyword>
<protein>
    <submittedName>
        <fullName evidence="1">Uncharacterized protein</fullName>
    </submittedName>
</protein>
<accession>A0A8T0AY13</accession>
<dbReference type="Pfam" id="PF14473">
    <property type="entry name" value="RD3"/>
    <property type="match status" value="1"/>
</dbReference>
<dbReference type="InterPro" id="IPR028092">
    <property type="entry name" value="RD3"/>
</dbReference>
<evidence type="ECO:0000313" key="1">
    <source>
        <dbReference type="EMBL" id="KAF7697249.1"/>
    </source>
</evidence>
<evidence type="ECO:0000313" key="2">
    <source>
        <dbReference type="Proteomes" id="UP000606274"/>
    </source>
</evidence>
<gene>
    <name evidence="1" type="ORF">HF521_005667</name>
</gene>
<dbReference type="AlphaFoldDB" id="A0A8T0AY13"/>
<dbReference type="EMBL" id="JABFDY010000015">
    <property type="protein sequence ID" value="KAF7697249.1"/>
    <property type="molecule type" value="Genomic_DNA"/>
</dbReference>
<sequence length="115" mass="13094">MTRSDTSIYCTTCWVLRCFPWSAIVTLEPQHPSQCSPSEMVTQTLVQELDSLLKHTECLRQERAAKIRRQLLCGLQLAGNNTAEAPYQIMAEELLELQELCLKIPSFQSEPIVLK</sequence>
<organism evidence="1 2">
    <name type="scientific">Silurus meridionalis</name>
    <name type="common">Southern catfish</name>
    <name type="synonym">Silurus soldatovi meridionalis</name>
    <dbReference type="NCBI Taxonomy" id="175797"/>
    <lineage>
        <taxon>Eukaryota</taxon>
        <taxon>Metazoa</taxon>
        <taxon>Chordata</taxon>
        <taxon>Craniata</taxon>
        <taxon>Vertebrata</taxon>
        <taxon>Euteleostomi</taxon>
        <taxon>Actinopterygii</taxon>
        <taxon>Neopterygii</taxon>
        <taxon>Teleostei</taxon>
        <taxon>Ostariophysi</taxon>
        <taxon>Siluriformes</taxon>
        <taxon>Siluridae</taxon>
        <taxon>Silurus</taxon>
    </lineage>
</organism>
<reference evidence="1" key="1">
    <citation type="submission" date="2020-08" db="EMBL/GenBank/DDBJ databases">
        <title>Chromosome-level assembly of Southern catfish (Silurus meridionalis) provides insights into visual adaptation to the nocturnal and benthic lifestyles.</title>
        <authorList>
            <person name="Zhang Y."/>
            <person name="Wang D."/>
            <person name="Peng Z."/>
        </authorList>
    </citation>
    <scope>NUCLEOTIDE SEQUENCE</scope>
    <source>
        <strain evidence="1">SWU-2019-XX</strain>
        <tissue evidence="1">Muscle</tissue>
    </source>
</reference>
<name>A0A8T0AY13_SILME</name>
<proteinExistence type="predicted"/>